<evidence type="ECO:0000313" key="1">
    <source>
        <dbReference type="EMBL" id="MFK3864357.1"/>
    </source>
</evidence>
<accession>A0ABW8KX38</accession>
<dbReference type="EMBL" id="JBJDOT010000012">
    <property type="protein sequence ID" value="MFK3864357.1"/>
    <property type="molecule type" value="Genomic_DNA"/>
</dbReference>
<organism evidence="1 2">
    <name type="scientific">Pseudoalteromonas rhizosphaerae</name>
    <dbReference type="NCBI Taxonomy" id="2518973"/>
    <lineage>
        <taxon>Bacteria</taxon>
        <taxon>Pseudomonadati</taxon>
        <taxon>Pseudomonadota</taxon>
        <taxon>Gammaproteobacteria</taxon>
        <taxon>Alteromonadales</taxon>
        <taxon>Pseudoalteromonadaceae</taxon>
        <taxon>Pseudoalteromonas</taxon>
    </lineage>
</organism>
<evidence type="ECO:0000313" key="2">
    <source>
        <dbReference type="Proteomes" id="UP001620262"/>
    </source>
</evidence>
<proteinExistence type="predicted"/>
<keyword evidence="2" id="KW-1185">Reference proteome</keyword>
<dbReference type="Proteomes" id="UP001620262">
    <property type="component" value="Unassembled WGS sequence"/>
</dbReference>
<gene>
    <name evidence="1" type="ORF">ACI2JU_10755</name>
</gene>
<name>A0ABW8KX38_9GAMM</name>
<evidence type="ECO:0008006" key="3">
    <source>
        <dbReference type="Google" id="ProtNLM"/>
    </source>
</evidence>
<reference evidence="1 2" key="1">
    <citation type="submission" date="2024-11" db="EMBL/GenBank/DDBJ databases">
        <title>The Natural Products Discovery Center: Release of the First 8490 Sequenced Strains for Exploring Actinobacteria Biosynthetic Diversity.</title>
        <authorList>
            <person name="Kalkreuter E."/>
            <person name="Kautsar S.A."/>
            <person name="Yang D."/>
            <person name="Bader C.D."/>
            <person name="Teijaro C.N."/>
            <person name="Fluegel L."/>
            <person name="Davis C.M."/>
            <person name="Simpson J.R."/>
            <person name="Lauterbach L."/>
            <person name="Steele A.D."/>
            <person name="Gui C."/>
            <person name="Meng S."/>
            <person name="Li G."/>
            <person name="Viehrig K."/>
            <person name="Ye F."/>
            <person name="Su P."/>
            <person name="Kiefer A.F."/>
            <person name="Nichols A."/>
            <person name="Cepeda A.J."/>
            <person name="Yan W."/>
            <person name="Fan B."/>
            <person name="Jiang Y."/>
            <person name="Adhikari A."/>
            <person name="Zheng C.-J."/>
            <person name="Schuster L."/>
            <person name="Cowan T.M."/>
            <person name="Smanski M.J."/>
            <person name="Chevrette M.G."/>
            <person name="De Carvalho L.P.S."/>
            <person name="Shen B."/>
        </authorList>
    </citation>
    <scope>NUCLEOTIDE SEQUENCE [LARGE SCALE GENOMIC DNA]</scope>
    <source>
        <strain evidence="1 2">NPDC078403</strain>
    </source>
</reference>
<sequence>MYSQEFKTELKKCNIFKIKSPKGGHYNDRFELNAIIAAENEAQLLNYLERLGVCHTVHNEEPKQWCPPPIVLNGTKKWIEYNAQCECFGYKTCVHIGTTNLTIEFNFNSDNLYEVSINDLKRAVEFEKTLKLNGFVS</sequence>
<protein>
    <recommendedName>
        <fullName evidence="3">SWIM-type domain-containing protein</fullName>
    </recommendedName>
</protein>
<comment type="caution">
    <text evidence="1">The sequence shown here is derived from an EMBL/GenBank/DDBJ whole genome shotgun (WGS) entry which is preliminary data.</text>
</comment>
<dbReference type="RefSeq" id="WP_149982413.1">
    <property type="nucleotide sequence ID" value="NZ_CABVLM010000010.1"/>
</dbReference>